<keyword evidence="2" id="KW-1185">Reference proteome</keyword>
<protein>
    <submittedName>
        <fullName evidence="1">4,5-dihydroxyphthalate decarboxylase</fullName>
    </submittedName>
</protein>
<accession>A0A4Q7UZH9</accession>
<dbReference type="SUPFAM" id="SSF53850">
    <property type="entry name" value="Periplasmic binding protein-like II"/>
    <property type="match status" value="1"/>
</dbReference>
<dbReference type="EMBL" id="SHKL01000001">
    <property type="protein sequence ID" value="RZT85693.1"/>
    <property type="molecule type" value="Genomic_DNA"/>
</dbReference>
<dbReference type="OrthoDB" id="3805543at2"/>
<sequence>MITVGSMRYDTTAALFEGAATFPGHDIEMRTGPVVPDVFARMLRDREFEVAELGLGFLLRVLEEEPGAFVAIPAFPNRVFRHSCVYVHAGSGIETPADLVGRTIGEFGMYSQDSGVWAKGILADEYGFDPRRNRWVLGGLDIPMAPFDFVPQRRPEGVEIAVETERALGDLLATGEIDALFSANVPASYGGPGVRRLFEDYVPVEQDWYRRTGLFPMMHAVVVRADALAAHPNLARAAYQGFLDAKNAAREHYLGAGRRLYQVHTMLPWASRLAEDDIALMGEDWWPYGITANRAALETFLRYQHEQGLSAHRFTIDEVFAPDLMDT</sequence>
<name>A0A4Q7UZH9_PSEST</name>
<dbReference type="Proteomes" id="UP000291591">
    <property type="component" value="Unassembled WGS sequence"/>
</dbReference>
<proteinExistence type="predicted"/>
<comment type="caution">
    <text evidence="1">The sequence shown here is derived from an EMBL/GenBank/DDBJ whole genome shotgun (WGS) entry which is preliminary data.</text>
</comment>
<dbReference type="AlphaFoldDB" id="A0A4Q7UZH9"/>
<dbReference type="Gene3D" id="3.40.190.10">
    <property type="entry name" value="Periplasmic binding protein-like II"/>
    <property type="match status" value="1"/>
</dbReference>
<gene>
    <name evidence="1" type="ORF">EV383_2572</name>
</gene>
<reference evidence="1 2" key="1">
    <citation type="submission" date="2019-02" db="EMBL/GenBank/DDBJ databases">
        <title>Sequencing the genomes of 1000 actinobacteria strains.</title>
        <authorList>
            <person name="Klenk H.-P."/>
        </authorList>
    </citation>
    <scope>NUCLEOTIDE SEQUENCE [LARGE SCALE GENOMIC DNA]</scope>
    <source>
        <strain evidence="1 2">DSM 45779</strain>
    </source>
</reference>
<evidence type="ECO:0000313" key="2">
    <source>
        <dbReference type="Proteomes" id="UP000291591"/>
    </source>
</evidence>
<organism evidence="1 2">
    <name type="scientific">Pseudonocardia sediminis</name>
    <dbReference type="NCBI Taxonomy" id="1397368"/>
    <lineage>
        <taxon>Bacteria</taxon>
        <taxon>Bacillati</taxon>
        <taxon>Actinomycetota</taxon>
        <taxon>Actinomycetes</taxon>
        <taxon>Pseudonocardiales</taxon>
        <taxon>Pseudonocardiaceae</taxon>
        <taxon>Pseudonocardia</taxon>
    </lineage>
</organism>
<evidence type="ECO:0000313" key="1">
    <source>
        <dbReference type="EMBL" id="RZT85693.1"/>
    </source>
</evidence>